<gene>
    <name evidence="1" type="ORF">V6L76_18410</name>
</gene>
<dbReference type="Pfam" id="PF06748">
    <property type="entry name" value="DUF1217"/>
    <property type="match status" value="1"/>
</dbReference>
<accession>A0ABU7ZSM9</accession>
<comment type="caution">
    <text evidence="1">The sequence shown here is derived from an EMBL/GenBank/DDBJ whole genome shotgun (WGS) entry which is preliminary data.</text>
</comment>
<dbReference type="Proteomes" id="UP001380822">
    <property type="component" value="Unassembled WGS sequence"/>
</dbReference>
<sequence length="290" mass="32688">MRAGFCCLAVCLRRRDADGYTFSGRAAPMISTLFQYQLVTRDLNRTLENTAKEPQVKRETEYYLKNIENIKTIDDFLKDTRIFKYAMKAFGLEDMDYAKAFMKKALEEGVDSRATFANKLSDKRYAEFVTTFNFARYGDTATSFERVKQPVVDSYVRQTLELNSGTQNEAIRLALYFERKAASITGPFDILADKALVEVVYTSLGMPKNFAMANIDKQAAVLKQRLNFDEFKDPAKLDTFLRRFATMWDFQNGTPATSSIATLIMAGPGSSAAIGEGLLSQIQSLRLGGR</sequence>
<reference evidence="1 2" key="1">
    <citation type="submission" date="2024-02" db="EMBL/GenBank/DDBJ databases">
        <title>A new putative Pannonibacter species isolated from two cases of bloodstream infections in paediatric patients.</title>
        <authorList>
            <person name="Castellana S."/>
            <person name="De Laurentiis V."/>
            <person name="Grassi M."/>
            <person name="De Leonardis F."/>
            <person name="Mosca A."/>
            <person name="De Carlo C."/>
            <person name="Sparapano E."/>
            <person name="Ronga L."/>
            <person name="Santacroce L."/>
            <person name="Chironna M."/>
            <person name="De Robertis A."/>
            <person name="Bianco A."/>
            <person name="Del Sambro L."/>
            <person name="Capozzi L."/>
            <person name="Parisi A."/>
        </authorList>
    </citation>
    <scope>NUCLEOTIDE SEQUENCE [LARGE SCALE GENOMIC DNA]</scope>
    <source>
        <strain evidence="1 2">Pt2</strain>
    </source>
</reference>
<proteinExistence type="predicted"/>
<evidence type="ECO:0000313" key="2">
    <source>
        <dbReference type="Proteomes" id="UP001380822"/>
    </source>
</evidence>
<dbReference type="RefSeq" id="WP_334252796.1">
    <property type="nucleotide sequence ID" value="NZ_JBAKBE010000012.1"/>
</dbReference>
<protein>
    <submittedName>
        <fullName evidence="1">DUF1217 domain-containing protein</fullName>
    </submittedName>
</protein>
<organism evidence="1 2">
    <name type="scientific">Pannonibacter anstelovis</name>
    <dbReference type="NCBI Taxonomy" id="3121537"/>
    <lineage>
        <taxon>Bacteria</taxon>
        <taxon>Pseudomonadati</taxon>
        <taxon>Pseudomonadota</taxon>
        <taxon>Alphaproteobacteria</taxon>
        <taxon>Hyphomicrobiales</taxon>
        <taxon>Stappiaceae</taxon>
        <taxon>Pannonibacter</taxon>
    </lineage>
</organism>
<dbReference type="InterPro" id="IPR023157">
    <property type="entry name" value="AGR-C-984p-like_sf"/>
</dbReference>
<dbReference type="SUPFAM" id="SSF158837">
    <property type="entry name" value="AGR C 984p-like"/>
    <property type="match status" value="1"/>
</dbReference>
<dbReference type="InterPro" id="IPR010626">
    <property type="entry name" value="DUF1217"/>
</dbReference>
<keyword evidence="2" id="KW-1185">Reference proteome</keyword>
<name>A0ABU7ZSM9_9HYPH</name>
<dbReference type="Gene3D" id="1.10.3700.10">
    <property type="entry name" value="AGR C 984p-like"/>
    <property type="match status" value="1"/>
</dbReference>
<evidence type="ECO:0000313" key="1">
    <source>
        <dbReference type="EMBL" id="MEH0098242.1"/>
    </source>
</evidence>
<dbReference type="EMBL" id="JBAKBE010000012">
    <property type="protein sequence ID" value="MEH0098242.1"/>
    <property type="molecule type" value="Genomic_DNA"/>
</dbReference>